<comment type="caution">
    <text evidence="2">The sequence shown here is derived from an EMBL/GenBank/DDBJ whole genome shotgun (WGS) entry which is preliminary data.</text>
</comment>
<feature type="compositionally biased region" description="Low complexity" evidence="1">
    <location>
        <begin position="1"/>
        <end position="14"/>
    </location>
</feature>
<organism evidence="2 3">
    <name type="scientific">Batillaria attramentaria</name>
    <dbReference type="NCBI Taxonomy" id="370345"/>
    <lineage>
        <taxon>Eukaryota</taxon>
        <taxon>Metazoa</taxon>
        <taxon>Spiralia</taxon>
        <taxon>Lophotrochozoa</taxon>
        <taxon>Mollusca</taxon>
        <taxon>Gastropoda</taxon>
        <taxon>Caenogastropoda</taxon>
        <taxon>Sorbeoconcha</taxon>
        <taxon>Cerithioidea</taxon>
        <taxon>Batillariidae</taxon>
        <taxon>Batillaria</taxon>
    </lineage>
</organism>
<evidence type="ECO:0000313" key="2">
    <source>
        <dbReference type="EMBL" id="KAK7505990.1"/>
    </source>
</evidence>
<proteinExistence type="predicted"/>
<dbReference type="Proteomes" id="UP001519460">
    <property type="component" value="Unassembled WGS sequence"/>
</dbReference>
<evidence type="ECO:0000313" key="3">
    <source>
        <dbReference type="Proteomes" id="UP001519460"/>
    </source>
</evidence>
<keyword evidence="3" id="KW-1185">Reference proteome</keyword>
<evidence type="ECO:0000256" key="1">
    <source>
        <dbReference type="SAM" id="MobiDB-lite"/>
    </source>
</evidence>
<name>A0ABD0M2L3_9CAEN</name>
<feature type="region of interest" description="Disordered" evidence="1">
    <location>
        <begin position="1"/>
        <end position="30"/>
    </location>
</feature>
<dbReference type="AlphaFoldDB" id="A0ABD0M2L3"/>
<accession>A0ABD0M2L3</accession>
<dbReference type="EMBL" id="JACVVK020000008">
    <property type="protein sequence ID" value="KAK7505990.1"/>
    <property type="molecule type" value="Genomic_DNA"/>
</dbReference>
<protein>
    <submittedName>
        <fullName evidence="2">Uncharacterized protein</fullName>
    </submittedName>
</protein>
<gene>
    <name evidence="2" type="ORF">BaRGS_00002712</name>
</gene>
<reference evidence="2 3" key="1">
    <citation type="journal article" date="2023" name="Sci. Data">
        <title>Genome assembly of the Korean intertidal mud-creeper Batillaria attramentaria.</title>
        <authorList>
            <person name="Patra A.K."/>
            <person name="Ho P.T."/>
            <person name="Jun S."/>
            <person name="Lee S.J."/>
            <person name="Kim Y."/>
            <person name="Won Y.J."/>
        </authorList>
    </citation>
    <scope>NUCLEOTIDE SEQUENCE [LARGE SCALE GENOMIC DNA]</scope>
    <source>
        <strain evidence="2">Wonlab-2016</strain>
    </source>
</reference>
<sequence length="94" mass="10186">MAGIGNEAARSAAARGGGGEGQETRMGDAHCEQAIHYSTRPLSTPMAAWHRTLKIYRLSKSYLKIDAPLIKRSGAAHQFIMRAGQARREHALAV</sequence>